<dbReference type="Pfam" id="PF11138">
    <property type="entry name" value="DUF2911"/>
    <property type="match status" value="1"/>
</dbReference>
<evidence type="ECO:0000313" key="1">
    <source>
        <dbReference type="EMBL" id="MBT1697814.1"/>
    </source>
</evidence>
<gene>
    <name evidence="1" type="ORF">KK083_13055</name>
</gene>
<reference evidence="1 2" key="1">
    <citation type="submission" date="2021-05" db="EMBL/GenBank/DDBJ databases">
        <title>A Polyphasic approach of four new species of the genus Ohtaekwangia: Ohtaekwangia histidinii sp. nov., Ohtaekwangia cretensis sp. nov., Ohtaekwangia indiensis sp. nov., Ohtaekwangia reichenbachii sp. nov. from diverse environment.</title>
        <authorList>
            <person name="Octaviana S."/>
        </authorList>
    </citation>
    <scope>NUCLEOTIDE SEQUENCE [LARGE SCALE GENOMIC DNA]</scope>
    <source>
        <strain evidence="1 2">PWU4</strain>
    </source>
</reference>
<proteinExistence type="predicted"/>
<name>A0AAP2DPC3_9BACT</name>
<organism evidence="1 2">
    <name type="scientific">Chryseosolibacter histidini</name>
    <dbReference type="NCBI Taxonomy" id="2782349"/>
    <lineage>
        <taxon>Bacteria</taxon>
        <taxon>Pseudomonadati</taxon>
        <taxon>Bacteroidota</taxon>
        <taxon>Cytophagia</taxon>
        <taxon>Cytophagales</taxon>
        <taxon>Chryseotaleaceae</taxon>
        <taxon>Chryseosolibacter</taxon>
    </lineage>
</organism>
<protein>
    <submittedName>
        <fullName evidence="1">DUF2911 domain-containing protein</fullName>
    </submittedName>
</protein>
<sequence length="172" mass="19782">MLGLVVLLTGAQVLCAQETFKTRSSPLALTQMRYQNTYVKITYSQPQKRGRETFGKLVPYGEVWRTGANEATEITLTGDVMVNNQLLKSGTYSIFTIPQQDRWTIIINADVGLWGSYNYNPRFDVMRFDVPVQRNNVFFEGFTMLFDQKNDLADLLIMWDTVKLSVPFKFIN</sequence>
<keyword evidence="2" id="KW-1185">Reference proteome</keyword>
<dbReference type="EMBL" id="JAHESF010000011">
    <property type="protein sequence ID" value="MBT1697814.1"/>
    <property type="molecule type" value="Genomic_DNA"/>
</dbReference>
<accession>A0AAP2DPC3</accession>
<comment type="caution">
    <text evidence="1">The sequence shown here is derived from an EMBL/GenBank/DDBJ whole genome shotgun (WGS) entry which is preliminary data.</text>
</comment>
<dbReference type="Proteomes" id="UP001319200">
    <property type="component" value="Unassembled WGS sequence"/>
</dbReference>
<dbReference type="AlphaFoldDB" id="A0AAP2DPC3"/>
<dbReference type="InterPro" id="IPR021314">
    <property type="entry name" value="DUF2911"/>
</dbReference>
<evidence type="ECO:0000313" key="2">
    <source>
        <dbReference type="Proteomes" id="UP001319200"/>
    </source>
</evidence>